<evidence type="ECO:0000256" key="1">
    <source>
        <dbReference type="SAM" id="MobiDB-lite"/>
    </source>
</evidence>
<accession>A0A4Z2EII5</accession>
<evidence type="ECO:0000313" key="3">
    <source>
        <dbReference type="Proteomes" id="UP000314294"/>
    </source>
</evidence>
<keyword evidence="3" id="KW-1185">Reference proteome</keyword>
<evidence type="ECO:0000313" key="2">
    <source>
        <dbReference type="EMBL" id="TNN28370.1"/>
    </source>
</evidence>
<feature type="region of interest" description="Disordered" evidence="1">
    <location>
        <begin position="16"/>
        <end position="71"/>
    </location>
</feature>
<dbReference type="EMBL" id="SRLO01006963">
    <property type="protein sequence ID" value="TNN28370.1"/>
    <property type="molecule type" value="Genomic_DNA"/>
</dbReference>
<name>A0A4Z2EII5_9TELE</name>
<organism evidence="2 3">
    <name type="scientific">Liparis tanakae</name>
    <name type="common">Tanaka's snailfish</name>
    <dbReference type="NCBI Taxonomy" id="230148"/>
    <lineage>
        <taxon>Eukaryota</taxon>
        <taxon>Metazoa</taxon>
        <taxon>Chordata</taxon>
        <taxon>Craniata</taxon>
        <taxon>Vertebrata</taxon>
        <taxon>Euteleostomi</taxon>
        <taxon>Actinopterygii</taxon>
        <taxon>Neopterygii</taxon>
        <taxon>Teleostei</taxon>
        <taxon>Neoteleostei</taxon>
        <taxon>Acanthomorphata</taxon>
        <taxon>Eupercaria</taxon>
        <taxon>Perciformes</taxon>
        <taxon>Cottioidei</taxon>
        <taxon>Cottales</taxon>
        <taxon>Liparidae</taxon>
        <taxon>Liparis</taxon>
    </lineage>
</organism>
<gene>
    <name evidence="2" type="ORF">EYF80_061482</name>
</gene>
<comment type="caution">
    <text evidence="2">The sequence shown here is derived from an EMBL/GenBank/DDBJ whole genome shotgun (WGS) entry which is preliminary data.</text>
</comment>
<dbReference type="Proteomes" id="UP000314294">
    <property type="component" value="Unassembled WGS sequence"/>
</dbReference>
<protein>
    <submittedName>
        <fullName evidence="2">Uncharacterized protein</fullName>
    </submittedName>
</protein>
<sequence>MELQCKHRAGVNRCQARRQNHEYGRSTSPLGPRQTGRGRRPVEFLNTDGGLGHNKRKRDGGWTSERRGRKW</sequence>
<reference evidence="2 3" key="1">
    <citation type="submission" date="2019-03" db="EMBL/GenBank/DDBJ databases">
        <title>First draft genome of Liparis tanakae, snailfish: a comprehensive survey of snailfish specific genes.</title>
        <authorList>
            <person name="Kim W."/>
            <person name="Song I."/>
            <person name="Jeong J.-H."/>
            <person name="Kim D."/>
            <person name="Kim S."/>
            <person name="Ryu S."/>
            <person name="Song J.Y."/>
            <person name="Lee S.K."/>
        </authorList>
    </citation>
    <scope>NUCLEOTIDE SEQUENCE [LARGE SCALE GENOMIC DNA]</scope>
    <source>
        <tissue evidence="2">Muscle</tissue>
    </source>
</reference>
<dbReference type="AlphaFoldDB" id="A0A4Z2EII5"/>
<proteinExistence type="predicted"/>